<organism evidence="1 2">
    <name type="scientific">Methylophilus glucosoxydans</name>
    <dbReference type="NCBI Taxonomy" id="752553"/>
    <lineage>
        <taxon>Bacteria</taxon>
        <taxon>Pseudomonadati</taxon>
        <taxon>Pseudomonadota</taxon>
        <taxon>Betaproteobacteria</taxon>
        <taxon>Nitrosomonadales</taxon>
        <taxon>Methylophilaceae</taxon>
        <taxon>Methylophilus</taxon>
    </lineage>
</organism>
<dbReference type="EMBL" id="JBHTJW010000002">
    <property type="protein sequence ID" value="MFD0928941.1"/>
    <property type="molecule type" value="Genomic_DNA"/>
</dbReference>
<dbReference type="InterPro" id="IPR058087">
    <property type="entry name" value="XAC2610_dom"/>
</dbReference>
<dbReference type="Proteomes" id="UP001597106">
    <property type="component" value="Unassembled WGS sequence"/>
</dbReference>
<dbReference type="NCBIfam" id="NF047539">
    <property type="entry name" value="XAC2610_fam"/>
    <property type="match status" value="1"/>
</dbReference>
<accession>A0ABW3GE83</accession>
<dbReference type="RefSeq" id="WP_379074121.1">
    <property type="nucleotide sequence ID" value="NZ_JBHTJW010000002.1"/>
</dbReference>
<evidence type="ECO:0000313" key="1">
    <source>
        <dbReference type="EMBL" id="MFD0928941.1"/>
    </source>
</evidence>
<evidence type="ECO:0000313" key="2">
    <source>
        <dbReference type="Proteomes" id="UP001597106"/>
    </source>
</evidence>
<name>A0ABW3GE83_9PROT</name>
<gene>
    <name evidence="1" type="ORF">ACFQ1T_04030</name>
</gene>
<sequence length="203" mass="23183">MYVLPFLCFFSFILHAEEDSNWCNTANTDYVIEWDVTNSKDLFERTLLVKNKSSGNIFATLNGEASPTPEISQSFYLDDYNFDGCQDISWVSGMNARGDVTYTVFLYSQPTRKFIYSDDLSAISNLKISQQPNCLSESEANTYEDFYGGTSSTYCWIKGKLVETERSELSLDSEHKCAKFRQFRVNNDGFLSLTGESCERFVP</sequence>
<keyword evidence="2" id="KW-1185">Reference proteome</keyword>
<protein>
    <submittedName>
        <fullName evidence="1">XAC2610-related protein</fullName>
    </submittedName>
</protein>
<comment type="caution">
    <text evidence="1">The sequence shown here is derived from an EMBL/GenBank/DDBJ whole genome shotgun (WGS) entry which is preliminary data.</text>
</comment>
<proteinExistence type="predicted"/>
<reference evidence="2" key="1">
    <citation type="journal article" date="2019" name="Int. J. Syst. Evol. Microbiol.">
        <title>The Global Catalogue of Microorganisms (GCM) 10K type strain sequencing project: providing services to taxonomists for standard genome sequencing and annotation.</title>
        <authorList>
            <consortium name="The Broad Institute Genomics Platform"/>
            <consortium name="The Broad Institute Genome Sequencing Center for Infectious Disease"/>
            <person name="Wu L."/>
            <person name="Ma J."/>
        </authorList>
    </citation>
    <scope>NUCLEOTIDE SEQUENCE [LARGE SCALE GENOMIC DNA]</scope>
    <source>
        <strain evidence="2">CCUG 59685</strain>
    </source>
</reference>